<dbReference type="SUPFAM" id="SSF81321">
    <property type="entry name" value="Family A G protein-coupled receptor-like"/>
    <property type="match status" value="1"/>
</dbReference>
<sequence>MNKSIQNFGTNFILLGLSDVPHLQIVYFSLVFIVYVITVLVNSLIITVISVNPKLYTPMYFFLCNLSCIDILLSSAIVPKLLANTLSRDKSITFWGCATQVFSLGVLGGTECVILTIMAYDRYIAICQPLRYNKIMNEKFCIHVATGSWSVSIVSAAIHAFFTFQLPFCRSNNINQFFCEMPPLFQLSCKETWFNEIYMYAEAGLYVLICFLLTLISYISIISTIMKISSTGGRYKTFYTCASHLTVVTLFYGNILITYMQPKSSYSPTRDRAFSLFYTVVTPMLNPIIYSIRNTTFMSTLKETFSRKKSLSRHFHG</sequence>
<feature type="transmembrane region" description="Helical" evidence="11">
    <location>
        <begin position="25"/>
        <end position="48"/>
    </location>
</feature>
<dbReference type="InterPro" id="IPR000725">
    <property type="entry name" value="Olfact_rcpt"/>
</dbReference>
<evidence type="ECO:0000256" key="4">
    <source>
        <dbReference type="ARBA" id="ARBA00022725"/>
    </source>
</evidence>
<reference evidence="13" key="1">
    <citation type="thesis" date="2020" institute="ProQuest LLC" country="789 East Eisenhower Parkway, Ann Arbor, MI, USA">
        <title>Comparative Genomics and Chromosome Evolution.</title>
        <authorList>
            <person name="Mudd A.B."/>
        </authorList>
    </citation>
    <scope>NUCLEOTIDE SEQUENCE</scope>
    <source>
        <strain evidence="13">Female2</strain>
        <tissue evidence="13">Blood</tissue>
    </source>
</reference>
<evidence type="ECO:0000256" key="7">
    <source>
        <dbReference type="ARBA" id="ARBA00023136"/>
    </source>
</evidence>
<keyword evidence="2 11" id="KW-1003">Cell membrane</keyword>
<accession>A0A8T2K3E4</accession>
<dbReference type="FunFam" id="1.20.1070.10:FF:000015">
    <property type="entry name" value="Olfactory receptor"/>
    <property type="match status" value="1"/>
</dbReference>
<feature type="transmembrane region" description="Helical" evidence="11">
    <location>
        <begin position="238"/>
        <end position="261"/>
    </location>
</feature>
<dbReference type="PROSITE" id="PS00237">
    <property type="entry name" value="G_PROTEIN_RECEP_F1_1"/>
    <property type="match status" value="1"/>
</dbReference>
<dbReference type="GO" id="GO:0004930">
    <property type="term" value="F:G protein-coupled receptor activity"/>
    <property type="evidence" value="ECO:0007669"/>
    <property type="project" value="UniProtKB-KW"/>
</dbReference>
<keyword evidence="14" id="KW-1185">Reference proteome</keyword>
<dbReference type="Pfam" id="PF13853">
    <property type="entry name" value="7tm_4"/>
    <property type="match status" value="1"/>
</dbReference>
<evidence type="ECO:0000256" key="11">
    <source>
        <dbReference type="RuleBase" id="RU363047"/>
    </source>
</evidence>
<dbReference type="GO" id="GO:0004984">
    <property type="term" value="F:olfactory receptor activity"/>
    <property type="evidence" value="ECO:0007669"/>
    <property type="project" value="InterPro"/>
</dbReference>
<feature type="transmembrane region" description="Helical" evidence="11">
    <location>
        <begin position="203"/>
        <end position="226"/>
    </location>
</feature>
<gene>
    <name evidence="13" type="ORF">GDO86_016530</name>
</gene>
<comment type="caution">
    <text evidence="13">The sequence shown here is derived from an EMBL/GenBank/DDBJ whole genome shotgun (WGS) entry which is preliminary data.</text>
</comment>
<keyword evidence="7 11" id="KW-0472">Membrane</keyword>
<dbReference type="InterPro" id="IPR017452">
    <property type="entry name" value="GPCR_Rhodpsn_7TM"/>
</dbReference>
<dbReference type="EMBL" id="JAACNH010000003">
    <property type="protein sequence ID" value="KAG8449887.1"/>
    <property type="molecule type" value="Genomic_DNA"/>
</dbReference>
<dbReference type="OrthoDB" id="10387003at2759"/>
<keyword evidence="6 10" id="KW-0297">G-protein coupled receptor</keyword>
<dbReference type="GO" id="GO:0005886">
    <property type="term" value="C:plasma membrane"/>
    <property type="evidence" value="ECO:0007669"/>
    <property type="project" value="UniProtKB-SubCell"/>
</dbReference>
<dbReference type="CDD" id="cd13954">
    <property type="entry name" value="7tmA_OR"/>
    <property type="match status" value="1"/>
</dbReference>
<evidence type="ECO:0000256" key="8">
    <source>
        <dbReference type="ARBA" id="ARBA00023170"/>
    </source>
</evidence>
<evidence type="ECO:0000256" key="2">
    <source>
        <dbReference type="ARBA" id="ARBA00022475"/>
    </source>
</evidence>
<keyword evidence="5 11" id="KW-1133">Transmembrane helix</keyword>
<keyword evidence="8 10" id="KW-0675">Receptor</keyword>
<feature type="transmembrane region" description="Helical" evidence="11">
    <location>
        <begin position="60"/>
        <end position="78"/>
    </location>
</feature>
<keyword evidence="4 11" id="KW-0552">Olfaction</keyword>
<evidence type="ECO:0000259" key="12">
    <source>
        <dbReference type="PROSITE" id="PS50262"/>
    </source>
</evidence>
<evidence type="ECO:0000256" key="9">
    <source>
        <dbReference type="ARBA" id="ARBA00023224"/>
    </source>
</evidence>
<dbReference type="PROSITE" id="PS50262">
    <property type="entry name" value="G_PROTEIN_RECEP_F1_2"/>
    <property type="match status" value="1"/>
</dbReference>
<evidence type="ECO:0000256" key="3">
    <source>
        <dbReference type="ARBA" id="ARBA00022692"/>
    </source>
</evidence>
<evidence type="ECO:0000256" key="5">
    <source>
        <dbReference type="ARBA" id="ARBA00022989"/>
    </source>
</evidence>
<proteinExistence type="inferred from homology"/>
<feature type="transmembrane region" description="Helical" evidence="11">
    <location>
        <begin position="98"/>
        <end position="120"/>
    </location>
</feature>
<feature type="transmembrane region" description="Helical" evidence="11">
    <location>
        <begin position="140"/>
        <end position="162"/>
    </location>
</feature>
<dbReference type="AlphaFoldDB" id="A0A8T2K3E4"/>
<dbReference type="InterPro" id="IPR000276">
    <property type="entry name" value="GPCR_Rhodpsn"/>
</dbReference>
<comment type="subcellular location">
    <subcellularLocation>
        <location evidence="1 11">Cell membrane</location>
        <topology evidence="1 11">Multi-pass membrane protein</topology>
    </subcellularLocation>
</comment>
<dbReference type="Gene3D" id="1.20.1070.10">
    <property type="entry name" value="Rhodopsin 7-helix transmembrane proteins"/>
    <property type="match status" value="1"/>
</dbReference>
<keyword evidence="11" id="KW-0716">Sensory transduction</keyword>
<feature type="transmembrane region" description="Helical" evidence="11">
    <location>
        <begin position="273"/>
        <end position="292"/>
    </location>
</feature>
<protein>
    <recommendedName>
        <fullName evidence="11">Olfactory receptor</fullName>
    </recommendedName>
</protein>
<evidence type="ECO:0000256" key="10">
    <source>
        <dbReference type="RuleBase" id="RU000688"/>
    </source>
</evidence>
<dbReference type="InterPro" id="IPR050516">
    <property type="entry name" value="Olfactory_GPCR"/>
</dbReference>
<evidence type="ECO:0000256" key="1">
    <source>
        <dbReference type="ARBA" id="ARBA00004651"/>
    </source>
</evidence>
<organism evidence="13 14">
    <name type="scientific">Hymenochirus boettgeri</name>
    <name type="common">Congo dwarf clawed frog</name>
    <dbReference type="NCBI Taxonomy" id="247094"/>
    <lineage>
        <taxon>Eukaryota</taxon>
        <taxon>Metazoa</taxon>
        <taxon>Chordata</taxon>
        <taxon>Craniata</taxon>
        <taxon>Vertebrata</taxon>
        <taxon>Euteleostomi</taxon>
        <taxon>Amphibia</taxon>
        <taxon>Batrachia</taxon>
        <taxon>Anura</taxon>
        <taxon>Pipoidea</taxon>
        <taxon>Pipidae</taxon>
        <taxon>Pipinae</taxon>
        <taxon>Hymenochirus</taxon>
    </lineage>
</organism>
<name>A0A8T2K3E4_9PIPI</name>
<dbReference type="Proteomes" id="UP000812440">
    <property type="component" value="Chromosome 8_10"/>
</dbReference>
<evidence type="ECO:0000313" key="13">
    <source>
        <dbReference type="EMBL" id="KAG8449887.1"/>
    </source>
</evidence>
<dbReference type="PANTHER" id="PTHR26452">
    <property type="entry name" value="OLFACTORY RECEPTOR"/>
    <property type="match status" value="1"/>
</dbReference>
<keyword evidence="9 10" id="KW-0807">Transducer</keyword>
<comment type="similarity">
    <text evidence="10">Belongs to the G-protein coupled receptor 1 family.</text>
</comment>
<dbReference type="PRINTS" id="PR00245">
    <property type="entry name" value="OLFACTORYR"/>
</dbReference>
<keyword evidence="3 10" id="KW-0812">Transmembrane</keyword>
<feature type="domain" description="G-protein coupled receptors family 1 profile" evidence="12">
    <location>
        <begin position="41"/>
        <end position="290"/>
    </location>
</feature>
<evidence type="ECO:0000313" key="14">
    <source>
        <dbReference type="Proteomes" id="UP000812440"/>
    </source>
</evidence>
<evidence type="ECO:0000256" key="6">
    <source>
        <dbReference type="ARBA" id="ARBA00023040"/>
    </source>
</evidence>
<dbReference type="PRINTS" id="PR00237">
    <property type="entry name" value="GPCRRHODOPSN"/>
</dbReference>